<dbReference type="InterPro" id="IPR011030">
    <property type="entry name" value="Lipovitellin_superhlx_dom"/>
</dbReference>
<name>A0AAJ6YM17_9HYME</name>
<evidence type="ECO:0000313" key="5">
    <source>
        <dbReference type="RefSeq" id="XP_011500532.1"/>
    </source>
</evidence>
<comment type="caution">
    <text evidence="1">Lacks conserved residue(s) required for the propagation of feature annotation.</text>
</comment>
<sequence length="1339" mass="156016">MISVILVYFILTNIIAAKTPVHLVFNGNATMYNYVAEIKTGLEKPVPHVSSFKIYAHLYIQEDTSNLSVNKAYLIWLSNVKYEVYNGPDVVEKDTKEHFLPDESLIIQYAFMAFYDGNNLPTLHGNCQISYDVHTNNFEPFFKSNAIVVTKIYEPIKCDKFVQNTYSHTESFGCYIEREEDLITSVRKELYFDKNGSSLFFNKLVAQEIFYYFPWMHKSEIYYLQIEQTLQFEKYFQEKVIFDDVDFQWNSITSDVSYKIPSDNEIVNKMNNITQNTERMDQTKLVLKIKNLIFQITDYIEENHLDINQLDINEIHIINNLLKSVSNLNVTCMEHVYKSFDDSNTTKGATASLSIIKYYIFYFHFINGTRKIFLEIISHIGTMDSCLFIRNIITRKKFKVPDNVAIMMLVKLPSYVKNSTEELLIQMEELLQMKNVTDKYVINSVLIKQAAILSFSSLIYKTYILKNEYDSPLLEMYLQYINSCILDHTNFEMKLVHIMALRNIQIGDIKRFLIPIISDELVIHERQEHMRLAASFAIAQAINNDKELVHKLFWPILSNSANSLQLRIVAYDMIMSQLLDLKCAMNVHWFMTNEQNKHLYNYHYTTIRSLAHLNDPCLRPVMELARKIWRLTKKRNNGDNLSGSYVIGYIDSKYGYGESIKVALNFDDITELPNMGIFEYTYSFGRKSNPVWGKKIIISDELIKNMMLKINEQQYSMLREGYLEACFIYHGRIVQVISIDKLNLNIESLYSTVNIFLRNLDIEKQKFKINWQDLSYRHFYEMSVSTDIGIPVTFYNRMPFVFSTHIEITEYSLSNEMLHVKLKSDTRALMRGSYDMVAYNPISNISHSIQKAAIIDIIYPQEANISYDFQGQNLKLHLFTLDSSKNKGIRIYTNNFVTIFDDENNVLKNHCPSCIHYKPVNQSFNYATTYRYVFDFKTIGLKYSQTLFKCGNDNDLLIAQQSLTTFRSEDSEVGYDPIFKLFISLSHKVFNEIVTPNTGYCGNLILINDDSDISNVEINFNWRSESIRKKTNSIFLYDAKNLYLYSSINTLSALNKSSIYFSSLNLTSYPEIGIEFHFIRKKPGENNLVGCMQLDKSNLLANSLTNRNFTFHLSHSKIDRCNTGDTFINGTFSSKVIQEYKTLRQEIRRNCSKEYKQRSIKKYLNNTTIATKNCLFQAIQNKSFIKYDIKISYNECNISANMIITDSSENSTKLLDWTIITGDYVHFTYIILAKIVENNNIAIKLYHGSYLLEIIPMDTALKVLFDGISITDYFKEIVLPSMKESFYDNLISLYMKGSRLELQLHHIPLTIYYTKSSLRIIMKDTLQSSSDGLCNQFTL</sequence>
<accession>A0AAJ6YM17</accession>
<dbReference type="PANTHER" id="PTHR23345">
    <property type="entry name" value="VITELLOGENIN-RELATED"/>
    <property type="match status" value="1"/>
</dbReference>
<dbReference type="SUPFAM" id="SSF56968">
    <property type="entry name" value="Lipovitellin-phosvitin complex, beta-sheet shell regions"/>
    <property type="match status" value="1"/>
</dbReference>
<feature type="domain" description="Vitellogenin" evidence="3">
    <location>
        <begin position="1"/>
        <end position="677"/>
    </location>
</feature>
<dbReference type="InterPro" id="IPR015819">
    <property type="entry name" value="Lipid_transp_b-sht_shell"/>
</dbReference>
<dbReference type="Pfam" id="PF01347">
    <property type="entry name" value="Vitellogenin_N"/>
    <property type="match status" value="1"/>
</dbReference>
<dbReference type="GeneID" id="105364329"/>
<feature type="chain" id="PRO_5042490988" evidence="2">
    <location>
        <begin position="18"/>
        <end position="1339"/>
    </location>
</feature>
<dbReference type="SMART" id="SM00638">
    <property type="entry name" value="LPD_N"/>
    <property type="match status" value="1"/>
</dbReference>
<evidence type="ECO:0000313" key="4">
    <source>
        <dbReference type="Proteomes" id="UP000695007"/>
    </source>
</evidence>
<dbReference type="KEGG" id="csol:105364329"/>
<protein>
    <submittedName>
        <fullName evidence="5">Uncharacterized protein LOC105364329</fullName>
    </submittedName>
</protein>
<feature type="signal peptide" evidence="2">
    <location>
        <begin position="1"/>
        <end position="17"/>
    </location>
</feature>
<dbReference type="GO" id="GO:0005319">
    <property type="term" value="F:lipid transporter activity"/>
    <property type="evidence" value="ECO:0007669"/>
    <property type="project" value="InterPro"/>
</dbReference>
<dbReference type="InterPro" id="IPR050733">
    <property type="entry name" value="Vitellogenin/Apolipophorin"/>
</dbReference>
<organism evidence="4 5">
    <name type="scientific">Ceratosolen solmsi marchali</name>
    <dbReference type="NCBI Taxonomy" id="326594"/>
    <lineage>
        <taxon>Eukaryota</taxon>
        <taxon>Metazoa</taxon>
        <taxon>Ecdysozoa</taxon>
        <taxon>Arthropoda</taxon>
        <taxon>Hexapoda</taxon>
        <taxon>Insecta</taxon>
        <taxon>Pterygota</taxon>
        <taxon>Neoptera</taxon>
        <taxon>Endopterygota</taxon>
        <taxon>Hymenoptera</taxon>
        <taxon>Apocrita</taxon>
        <taxon>Proctotrupomorpha</taxon>
        <taxon>Chalcidoidea</taxon>
        <taxon>Agaonidae</taxon>
        <taxon>Agaoninae</taxon>
        <taxon>Ceratosolen</taxon>
    </lineage>
</organism>
<dbReference type="PANTHER" id="PTHR23345:SF33">
    <property type="entry name" value="CROSSVEINLESS D"/>
    <property type="match status" value="1"/>
</dbReference>
<dbReference type="Gene3D" id="1.25.10.20">
    <property type="entry name" value="Vitellinogen, superhelical"/>
    <property type="match status" value="1"/>
</dbReference>
<evidence type="ECO:0000256" key="2">
    <source>
        <dbReference type="SAM" id="SignalP"/>
    </source>
</evidence>
<dbReference type="RefSeq" id="XP_011500532.1">
    <property type="nucleotide sequence ID" value="XM_011502230.1"/>
</dbReference>
<keyword evidence="2" id="KW-0732">Signal</keyword>
<gene>
    <name evidence="5" type="primary">LOC105364329</name>
</gene>
<dbReference type="InterPro" id="IPR001747">
    <property type="entry name" value="Vitellogenin_N"/>
</dbReference>
<keyword evidence="4" id="KW-1185">Reference proteome</keyword>
<evidence type="ECO:0000256" key="1">
    <source>
        <dbReference type="PROSITE-ProRule" id="PRU00557"/>
    </source>
</evidence>
<reference evidence="5" key="1">
    <citation type="submission" date="2025-08" db="UniProtKB">
        <authorList>
            <consortium name="RefSeq"/>
        </authorList>
    </citation>
    <scope>IDENTIFICATION</scope>
</reference>
<dbReference type="Proteomes" id="UP000695007">
    <property type="component" value="Unplaced"/>
</dbReference>
<dbReference type="SUPFAM" id="SSF48431">
    <property type="entry name" value="Lipovitellin-phosvitin complex, superhelical domain"/>
    <property type="match status" value="1"/>
</dbReference>
<dbReference type="CTD" id="100122522"/>
<dbReference type="PROSITE" id="PS51211">
    <property type="entry name" value="VITELLOGENIN"/>
    <property type="match status" value="1"/>
</dbReference>
<evidence type="ECO:0000259" key="3">
    <source>
        <dbReference type="PROSITE" id="PS51211"/>
    </source>
</evidence>
<proteinExistence type="predicted"/>